<proteinExistence type="predicted"/>
<dbReference type="EC" id="5.3.1.25" evidence="1"/>
<evidence type="ECO:0000313" key="2">
    <source>
        <dbReference type="Proteomes" id="UP001380953"/>
    </source>
</evidence>
<keyword evidence="2" id="KW-1185">Reference proteome</keyword>
<sequence length="601" mass="66558">MTQHTHGPSAHRYTGGFPKIGIRPIVDRRKKVKAAIGEMTMELARAAAELIAAHVRNPDGSPAETIVFDTCISGMPEASRCSELFRREGVGAVLTVAAGWCYPLETIEIDATLPHAVWGFNGTERPGAVYLAALHAAHNQKGLPAFKIYGRHIQQPYERDIPGDVREKLLRFARAGQAAALLRGRSYLSVGTVSMGIAGCIVDENFYRRYLGMKNAYVDMTEVTRRIEDGIYDPEELRRAVEWTQTYCAEGPDPNTENERIPAERKRQNWIKSVQMTLIVRDLMIGNPKLAELGFEEEAYGYDAVASGFQGQREWTDHNPSADVLEAILCSSFDWNGVREPYMVATENDNLNAISMLFNHYLSHTAQIFADVRAFWSPEAVERVAGRKPEGVAEQGFLHLINSGPAALDGTGEQSRDGRPVMKPHWEIEEGEVEACLAATSWRPTYMDQFAGGGYSTDFTTRGGMPVTMSRLNLVDGLGPVLQLAEGWTVELPPDMHDALDLRTTPTWPTTWFVPNLIPGDPVFDDAYGVMENWGSNHCAISYGHIGADLITLASVLRIPVNMHNVDPKHIFRPSAWSAFGTKDPEGADYRACAVYGPLYK</sequence>
<dbReference type="EMBL" id="JBBKAR010000053">
    <property type="protein sequence ID" value="MEJ8306332.1"/>
    <property type="molecule type" value="Genomic_DNA"/>
</dbReference>
<accession>A0ACC6PHC8</accession>
<name>A0ACC6PHC8_9BACL</name>
<keyword evidence="1" id="KW-0413">Isomerase</keyword>
<gene>
    <name evidence="1" type="ORF">WKI47_20705</name>
</gene>
<protein>
    <submittedName>
        <fullName evidence="1">L-fucose isomerase</fullName>
        <ecNumber evidence="1">5.3.1.25</ecNumber>
    </submittedName>
</protein>
<dbReference type="Proteomes" id="UP001380953">
    <property type="component" value="Unassembled WGS sequence"/>
</dbReference>
<organism evidence="1 2">
    <name type="scientific">Saccharibacillus sacchari</name>
    <dbReference type="NCBI Taxonomy" id="456493"/>
    <lineage>
        <taxon>Bacteria</taxon>
        <taxon>Bacillati</taxon>
        <taxon>Bacillota</taxon>
        <taxon>Bacilli</taxon>
        <taxon>Bacillales</taxon>
        <taxon>Paenibacillaceae</taxon>
        <taxon>Saccharibacillus</taxon>
    </lineage>
</organism>
<comment type="caution">
    <text evidence="1">The sequence shown here is derived from an EMBL/GenBank/DDBJ whole genome shotgun (WGS) entry which is preliminary data.</text>
</comment>
<evidence type="ECO:0000313" key="1">
    <source>
        <dbReference type="EMBL" id="MEJ8306332.1"/>
    </source>
</evidence>
<reference evidence="1" key="1">
    <citation type="submission" date="2024-03" db="EMBL/GenBank/DDBJ databases">
        <title>Whole genome sequecning of epiphytes from Marcgravia umbellata leaves.</title>
        <authorList>
            <person name="Kumar G."/>
            <person name="Savka M.A."/>
        </authorList>
    </citation>
    <scope>NUCLEOTIDE SEQUENCE</scope>
    <source>
        <strain evidence="1">RIT_BL5</strain>
    </source>
</reference>